<sequence>MNQVETEPRFRKDFIEMMGTNPSDTEVSEAIAVLGENTYEQRTREYIVNLQTFIDKYSDLIKRIYSISNNGEEPSENLIQNYLQRFAYIPNYKPDDLANEIVSGEMTEREEAAEEHVSEEVQDIEQATASDDLIEKQLKLVKSWEKITGNRIDVYEYIRYHNEGGRLSDAMINDIYEKEKDALLFVDVCTKEHLGRRVNKHEFLEKYIFTYDRPEFKAEVIGTILSSKEYEETMKKHVQTVYHNVFGCKMHTDDVEYAFLGIREKRIPLNDEEISKLIIQVNEALQKIHEQVSAVYTKVLSREPDAEEVREQVNPWRALGGTQASVILMKELYKCLEFHDVVKDNIKKEYKKKHNKEAKPKEVFSILNQILSRYSNDMSKSLNEINEMC</sequence>
<dbReference type="EMBL" id="KY322437">
    <property type="protein sequence ID" value="AUF82733.1"/>
    <property type="molecule type" value="Genomic_DNA"/>
</dbReference>
<accession>A0A2P0VPA1</accession>
<organism evidence="1">
    <name type="scientific">Tetraselmis virus 1</name>
    <dbReference type="NCBI Taxonomy" id="2060617"/>
    <lineage>
        <taxon>Viruses</taxon>
        <taxon>Varidnaviria</taxon>
        <taxon>Bamfordvirae</taxon>
        <taxon>Nucleocytoviricota</taxon>
        <taxon>Megaviricetes</taxon>
        <taxon>Imitervirales</taxon>
        <taxon>Allomimiviridae</taxon>
        <taxon>Oceanusvirus</taxon>
        <taxon>Oceanusvirus kaneohense</taxon>
    </lineage>
</organism>
<keyword evidence="2" id="KW-1185">Reference proteome</keyword>
<protein>
    <submittedName>
        <fullName evidence="1">Uncharacterized protein</fullName>
    </submittedName>
</protein>
<proteinExistence type="predicted"/>
<dbReference type="Proteomes" id="UP000244773">
    <property type="component" value="Segment"/>
</dbReference>
<gene>
    <name evidence="1" type="ORF">TetV_651</name>
</gene>
<name>A0A2P0VPA1_9VIRU</name>
<evidence type="ECO:0000313" key="2">
    <source>
        <dbReference type="Proteomes" id="UP000244773"/>
    </source>
</evidence>
<reference evidence="1" key="1">
    <citation type="journal article" date="2018" name="Virology">
        <title>A giant virus infecting green algae encodes key fermentation genes.</title>
        <authorList>
            <person name="Schvarcz C.R."/>
            <person name="Steward G.F."/>
        </authorList>
    </citation>
    <scope>NUCLEOTIDE SEQUENCE [LARGE SCALE GENOMIC DNA]</scope>
</reference>
<evidence type="ECO:0000313" key="1">
    <source>
        <dbReference type="EMBL" id="AUF82733.1"/>
    </source>
</evidence>